<dbReference type="Gene3D" id="1.10.10.750">
    <property type="entry name" value="Ypt/Rab-GAP domain of gyp1p, domain 1"/>
    <property type="match status" value="1"/>
</dbReference>
<keyword evidence="4" id="KW-1185">Reference proteome</keyword>
<dbReference type="EMBL" id="JAPEUV010000011">
    <property type="protein sequence ID" value="KAJ4341369.1"/>
    <property type="molecule type" value="Genomic_DNA"/>
</dbReference>
<evidence type="ECO:0000256" key="1">
    <source>
        <dbReference type="SAM" id="MobiDB-lite"/>
    </source>
</evidence>
<dbReference type="GO" id="GO:0005794">
    <property type="term" value="C:Golgi apparatus"/>
    <property type="evidence" value="ECO:0007669"/>
    <property type="project" value="TreeGrafter"/>
</dbReference>
<feature type="compositionally biased region" description="Acidic residues" evidence="1">
    <location>
        <begin position="117"/>
        <end position="134"/>
    </location>
</feature>
<name>A0A9W9C2X0_9PLEO</name>
<feature type="domain" description="Rab-GAP TBC" evidence="2">
    <location>
        <begin position="270"/>
        <end position="521"/>
    </location>
</feature>
<protein>
    <submittedName>
        <fullName evidence="3">GTPase-activating protein</fullName>
    </submittedName>
</protein>
<dbReference type="PANTHER" id="PTHR22957">
    <property type="entry name" value="TBC1 DOMAIN FAMILY MEMBER GTPASE-ACTIVATING PROTEIN"/>
    <property type="match status" value="1"/>
</dbReference>
<dbReference type="Pfam" id="PF00566">
    <property type="entry name" value="RabGAP-TBC"/>
    <property type="match status" value="1"/>
</dbReference>
<sequence length="603" mass="67486">MKKQQQEMVQVANMSFCCQQTALRSSNSPFWRTTSNTSNTSTQSKKIVGASYSHADLLNFNSLNISGSSSRPRTPPSAGHSRESSAAPHRSSSNISPRPTRETYTSFLRQSNNGWAADDDEDGDIMFEDDEDEFGLPSIANARRKGRRKEPAKGKDLGGTYAHTRNGLGSAGSTAWRSIDSGDIAEERGIPSYPTAKKIEGKILRPQYQEILRDPANSMHLIEHPSVPPNATAKQIEEYSARTTRINKFKRILQASTISLSDLRDSAWSGVPSEVRAMTWQVLLGYLPTSSERRVATLERKRKEYLEGVRQAFEKGTSGGTGAVAAGIAGASSFPSTIRGRGRGLDEAIWHQISIDVPRTNPHLELYSYEATQRSLERILYVWAIRHPASGYVQGINDLVTPFWQVFLGAYISDPDIESGMDPGQLPKQVLDAVEADSFWCLTKLLDGIQDNYIAHQPGIQRQVASLRDLTTRIDDGLAKHLQNEGVEFIQFSFRWMNCLLMREISVKNTIRMWDTYLAEEDGFSSFHLYVCAAFLVKWSDQLRKMDFQEVMMFLQSLPTKQWTEKDIELLLSEAFIWQSLFKGSGAHLKNTSSRGVGMGPDF</sequence>
<proteinExistence type="predicted"/>
<evidence type="ECO:0000313" key="3">
    <source>
        <dbReference type="EMBL" id="KAJ4341369.1"/>
    </source>
</evidence>
<dbReference type="PROSITE" id="PS50086">
    <property type="entry name" value="TBC_RABGAP"/>
    <property type="match status" value="1"/>
</dbReference>
<dbReference type="InterPro" id="IPR035969">
    <property type="entry name" value="Rab-GAP_TBC_sf"/>
</dbReference>
<accession>A0A9W9C2X0</accession>
<dbReference type="SUPFAM" id="SSF47923">
    <property type="entry name" value="Ypt/Rab-GAP domain of gyp1p"/>
    <property type="match status" value="2"/>
</dbReference>
<feature type="compositionally biased region" description="Polar residues" evidence="1">
    <location>
        <begin position="90"/>
        <end position="114"/>
    </location>
</feature>
<dbReference type="AlphaFoldDB" id="A0A9W9C2X0"/>
<dbReference type="OrthoDB" id="26371at2759"/>
<evidence type="ECO:0000259" key="2">
    <source>
        <dbReference type="PROSITE" id="PS50086"/>
    </source>
</evidence>
<gene>
    <name evidence="3" type="primary">GYP1</name>
    <name evidence="3" type="ORF">N0V87_001758</name>
</gene>
<comment type="caution">
    <text evidence="3">The sequence shown here is derived from an EMBL/GenBank/DDBJ whole genome shotgun (WGS) entry which is preliminary data.</text>
</comment>
<dbReference type="Gene3D" id="1.10.472.80">
    <property type="entry name" value="Ypt/Rab-GAP domain of gyp1p, domain 3"/>
    <property type="match status" value="1"/>
</dbReference>
<organism evidence="3 4">
    <name type="scientific">Didymella glomerata</name>
    <dbReference type="NCBI Taxonomy" id="749621"/>
    <lineage>
        <taxon>Eukaryota</taxon>
        <taxon>Fungi</taxon>
        <taxon>Dikarya</taxon>
        <taxon>Ascomycota</taxon>
        <taxon>Pezizomycotina</taxon>
        <taxon>Dothideomycetes</taxon>
        <taxon>Pleosporomycetidae</taxon>
        <taxon>Pleosporales</taxon>
        <taxon>Pleosporineae</taxon>
        <taxon>Didymellaceae</taxon>
        <taxon>Didymella</taxon>
    </lineage>
</organism>
<dbReference type="Gene3D" id="1.10.8.270">
    <property type="entry name" value="putative rabgap domain of human tbc1 domain family member 14 like domains"/>
    <property type="match status" value="1"/>
</dbReference>
<evidence type="ECO:0000313" key="4">
    <source>
        <dbReference type="Proteomes" id="UP001140562"/>
    </source>
</evidence>
<dbReference type="Proteomes" id="UP001140562">
    <property type="component" value="Unassembled WGS sequence"/>
</dbReference>
<feature type="region of interest" description="Disordered" evidence="1">
    <location>
        <begin position="65"/>
        <end position="174"/>
    </location>
</feature>
<reference evidence="3" key="1">
    <citation type="submission" date="2022-10" db="EMBL/GenBank/DDBJ databases">
        <title>Tapping the CABI collections for fungal endophytes: first genome assemblies for Collariella, Neodidymelliopsis, Ascochyta clinopodiicola, Didymella pomorum, Didymosphaeria variabile, Neocosmospora piperis and Neocucurbitaria cava.</title>
        <authorList>
            <person name="Hill R."/>
        </authorList>
    </citation>
    <scope>NUCLEOTIDE SEQUENCE</scope>
    <source>
        <strain evidence="3">IMI 360193</strain>
    </source>
</reference>
<dbReference type="FunFam" id="1.10.472.80:FF:000001">
    <property type="entry name" value="TBC1 domain family member 22B"/>
    <property type="match status" value="1"/>
</dbReference>
<dbReference type="FunFam" id="1.10.8.270:FF:000037">
    <property type="entry name" value="TBC1 domain family member 22A"/>
    <property type="match status" value="1"/>
</dbReference>
<dbReference type="PANTHER" id="PTHR22957:SF26">
    <property type="entry name" value="LD44506P"/>
    <property type="match status" value="1"/>
</dbReference>
<dbReference type="SMART" id="SM00164">
    <property type="entry name" value="TBC"/>
    <property type="match status" value="1"/>
</dbReference>
<dbReference type="InterPro" id="IPR000195">
    <property type="entry name" value="Rab-GAP-TBC_dom"/>
</dbReference>
<dbReference type="GO" id="GO:0005096">
    <property type="term" value="F:GTPase activator activity"/>
    <property type="evidence" value="ECO:0007669"/>
    <property type="project" value="TreeGrafter"/>
</dbReference>